<proteinExistence type="predicted"/>
<dbReference type="SUPFAM" id="SSF47923">
    <property type="entry name" value="Ypt/Rab-GAP domain of gyp1p"/>
    <property type="match status" value="2"/>
</dbReference>
<dbReference type="InterPro" id="IPR011993">
    <property type="entry name" value="PH-like_dom_sf"/>
</dbReference>
<dbReference type="InterPro" id="IPR050302">
    <property type="entry name" value="Rab_GAP_TBC_domain"/>
</dbReference>
<evidence type="ECO:0000256" key="1">
    <source>
        <dbReference type="SAM" id="Coils"/>
    </source>
</evidence>
<keyword evidence="1" id="KW-0175">Coiled coil</keyword>
<dbReference type="InterPro" id="IPR000195">
    <property type="entry name" value="Rab-GAP-TBC_dom"/>
</dbReference>
<feature type="region of interest" description="Disordered" evidence="2">
    <location>
        <begin position="991"/>
        <end position="1012"/>
    </location>
</feature>
<dbReference type="PROSITE" id="PS50086">
    <property type="entry name" value="TBC_RABGAP"/>
    <property type="match status" value="1"/>
</dbReference>
<reference evidence="5 6" key="1">
    <citation type="submission" date="2024-01" db="EMBL/GenBank/DDBJ databases">
        <title>The genome of the rayed Mediterranean limpet Patella caerulea (Linnaeus, 1758).</title>
        <authorList>
            <person name="Anh-Thu Weber A."/>
            <person name="Halstead-Nussloch G."/>
        </authorList>
    </citation>
    <scope>NUCLEOTIDE SEQUENCE [LARGE SCALE GENOMIC DNA]</scope>
    <source>
        <strain evidence="5">AATW-2023a</strain>
        <tissue evidence="5">Whole specimen</tissue>
    </source>
</reference>
<evidence type="ECO:0000313" key="5">
    <source>
        <dbReference type="EMBL" id="KAK6188966.1"/>
    </source>
</evidence>
<dbReference type="FunFam" id="1.10.8.270:FF:000026">
    <property type="entry name" value="TBC (Tre-2/Bub2/Cdc16) domain family"/>
    <property type="match status" value="1"/>
</dbReference>
<dbReference type="PANTHER" id="PTHR47219">
    <property type="entry name" value="RAB GTPASE-ACTIVATING PROTEIN 1-LIKE"/>
    <property type="match status" value="1"/>
</dbReference>
<feature type="domain" description="Rab-GAP TBC" evidence="4">
    <location>
        <begin position="707"/>
        <end position="899"/>
    </location>
</feature>
<feature type="compositionally biased region" description="Low complexity" evidence="2">
    <location>
        <begin position="322"/>
        <end position="334"/>
    </location>
</feature>
<feature type="region of interest" description="Disordered" evidence="2">
    <location>
        <begin position="214"/>
        <end position="266"/>
    </location>
</feature>
<dbReference type="GO" id="GO:0031267">
    <property type="term" value="F:small GTPase binding"/>
    <property type="evidence" value="ECO:0007669"/>
    <property type="project" value="TreeGrafter"/>
</dbReference>
<dbReference type="PANTHER" id="PTHR47219:SF20">
    <property type="entry name" value="TBC1 DOMAIN FAMILY MEMBER 2B"/>
    <property type="match status" value="1"/>
</dbReference>
<name>A0AAN8Q1N3_PATCE</name>
<dbReference type="FunFam" id="1.10.472.80:FF:000018">
    <property type="entry name" value="TBC1 domain family member 2B"/>
    <property type="match status" value="1"/>
</dbReference>
<evidence type="ECO:0008006" key="7">
    <source>
        <dbReference type="Google" id="ProtNLM"/>
    </source>
</evidence>
<dbReference type="Pfam" id="PF00169">
    <property type="entry name" value="PH"/>
    <property type="match status" value="1"/>
</dbReference>
<dbReference type="Gene3D" id="1.10.472.80">
    <property type="entry name" value="Ypt/Rab-GAP domain of gyp1p, domain 3"/>
    <property type="match status" value="1"/>
</dbReference>
<dbReference type="Gene3D" id="2.30.29.30">
    <property type="entry name" value="Pleckstrin-homology domain (PH domain)/Phosphotyrosine-binding domain (PTB)"/>
    <property type="match status" value="1"/>
</dbReference>
<gene>
    <name evidence="5" type="ORF">SNE40_005034</name>
</gene>
<sequence>MKLQKVVGCKQVLEMESSRGVSVFYCDWDTETFDTKEDEMNETSVKTDTDEMSTSTTNVSNELTCDTQQASSSTSPSPANSVSDRTGQPGQGETLRLCGWLSKQGAVGFVKTNKLYWFVFGDDTCKLYYYRNRNDLLPQGEIDISKASFSYNVNKEKLQDGVLEIRSEGKTHYLDAQDRSKMIYWLQELQRKRREYSQKRTSLSTERMQLTIKKQQQTGGLLSSKPAVTDDRMKSTDGTIPNLVLPGDEVEDDRITAPMKPTSFSSGLKTEILNVISSIKTQSPTTSERHSPPPSPRSGSSNEEWSILEPDPVFPSNPPTASPNSQSPSASKSQTKFLNTLKKMKIGKRTSSDSNIKLPVTAVCVRCKHLYEENVSLKDDLRATEEELQAHREIVKLLQKEIDTKARIVNTSSESVGKDEGELLEMLKDRDKHIVELEHCLSLVQEEKSTSVQQTRQLESECASIKEHSAMLQEMLMAKNEIIEKLTSQIYELENSHGDRLHTVSVTNGDSTTYPSAKEVESLKDACAAYEIQNKFLSKEILELNELRHFDMTREKMILIDTAKLEGDFLQTRSKYLYLLKELEKPKLGGEESEEAKKQEVINQLLEDALESEKTQRVTDRRQLFLSSQSTQEVDKYGFQKWVYDDDVDLILARAGQLQHESDRLTNKLKEAEEATSHQVKWENFMVGQSGKYLTRSPELKTLIRLGIPHEYREQIWRGCINLYVGETKSKLGPSYYKDLVQKGKSSNSAKQIELDLLRTLPTNVHFESLDSDGIKKLRHVLLAYSMHNQDIGYCQGLNRLVAIALLFLTEEESFWCLVAIVDYIMPKDYYTKTLAAAQADQRVLKDLIQEKLPKLFSHFEMYDVDLSLFTFNWFLTVFVDNIPPDTFLKVWDSFLYEGSKVMFRFAIAFLKLVEDDILIQTSSLAINRYMRVIGDKLTHSKRISQIAFHDLNPFPMRTVSSRRLHHLQQVRTELAELDIIRQKFSSKSIPEDRKDYYDEDEDDEDDEEELS</sequence>
<feature type="compositionally biased region" description="Low complexity" evidence="2">
    <location>
        <begin position="67"/>
        <end position="83"/>
    </location>
</feature>
<dbReference type="SMART" id="SM00164">
    <property type="entry name" value="TBC"/>
    <property type="match status" value="1"/>
</dbReference>
<dbReference type="FunFam" id="2.30.29.30:FF:000248">
    <property type="entry name" value="TBC1 domain family member 2A isoform X1"/>
    <property type="match status" value="1"/>
</dbReference>
<organism evidence="5 6">
    <name type="scientific">Patella caerulea</name>
    <name type="common">Rayed Mediterranean limpet</name>
    <dbReference type="NCBI Taxonomy" id="87958"/>
    <lineage>
        <taxon>Eukaryota</taxon>
        <taxon>Metazoa</taxon>
        <taxon>Spiralia</taxon>
        <taxon>Lophotrochozoa</taxon>
        <taxon>Mollusca</taxon>
        <taxon>Gastropoda</taxon>
        <taxon>Patellogastropoda</taxon>
        <taxon>Patelloidea</taxon>
        <taxon>Patellidae</taxon>
        <taxon>Patella</taxon>
    </lineage>
</organism>
<evidence type="ECO:0000259" key="4">
    <source>
        <dbReference type="PROSITE" id="PS50086"/>
    </source>
</evidence>
<dbReference type="AlphaFoldDB" id="A0AAN8Q1N3"/>
<dbReference type="GO" id="GO:0005096">
    <property type="term" value="F:GTPase activator activity"/>
    <property type="evidence" value="ECO:0007669"/>
    <property type="project" value="TreeGrafter"/>
</dbReference>
<dbReference type="Pfam" id="PF00566">
    <property type="entry name" value="RabGAP-TBC"/>
    <property type="match status" value="1"/>
</dbReference>
<feature type="region of interest" description="Disordered" evidence="2">
    <location>
        <begin position="37"/>
        <end position="90"/>
    </location>
</feature>
<dbReference type="Proteomes" id="UP001347796">
    <property type="component" value="Unassembled WGS sequence"/>
</dbReference>
<dbReference type="SMART" id="SM00233">
    <property type="entry name" value="PH"/>
    <property type="match status" value="1"/>
</dbReference>
<evidence type="ECO:0000256" key="2">
    <source>
        <dbReference type="SAM" id="MobiDB-lite"/>
    </source>
</evidence>
<dbReference type="Gene3D" id="1.10.8.270">
    <property type="entry name" value="putative rabgap domain of human tbc1 domain family member 14 like domains"/>
    <property type="match status" value="1"/>
</dbReference>
<evidence type="ECO:0000313" key="6">
    <source>
        <dbReference type="Proteomes" id="UP001347796"/>
    </source>
</evidence>
<evidence type="ECO:0000259" key="3">
    <source>
        <dbReference type="PROSITE" id="PS50003"/>
    </source>
</evidence>
<dbReference type="EMBL" id="JAZGQO010000003">
    <property type="protein sequence ID" value="KAK6188966.1"/>
    <property type="molecule type" value="Genomic_DNA"/>
</dbReference>
<feature type="compositionally biased region" description="Polar residues" evidence="2">
    <location>
        <begin position="42"/>
        <end position="66"/>
    </location>
</feature>
<dbReference type="PROSITE" id="PS50003">
    <property type="entry name" value="PH_DOMAIN"/>
    <property type="match status" value="1"/>
</dbReference>
<feature type="compositionally biased region" description="Pro residues" evidence="2">
    <location>
        <begin position="312"/>
        <end position="321"/>
    </location>
</feature>
<dbReference type="SUPFAM" id="SSF50729">
    <property type="entry name" value="PH domain-like"/>
    <property type="match status" value="1"/>
</dbReference>
<dbReference type="InterPro" id="IPR035969">
    <property type="entry name" value="Rab-GAP_TBC_sf"/>
</dbReference>
<keyword evidence="6" id="KW-1185">Reference proteome</keyword>
<dbReference type="CDD" id="cd01265">
    <property type="entry name" value="PH_TBC1D2A"/>
    <property type="match status" value="1"/>
</dbReference>
<feature type="domain" description="PH" evidence="3">
    <location>
        <begin position="94"/>
        <end position="194"/>
    </location>
</feature>
<dbReference type="InterPro" id="IPR001849">
    <property type="entry name" value="PH_domain"/>
</dbReference>
<feature type="compositionally biased region" description="Acidic residues" evidence="2">
    <location>
        <begin position="998"/>
        <end position="1012"/>
    </location>
</feature>
<protein>
    <recommendedName>
        <fullName evidence="7">TBC1 domain family member 2B</fullName>
    </recommendedName>
</protein>
<feature type="coiled-coil region" evidence="1">
    <location>
        <begin position="367"/>
        <end position="401"/>
    </location>
</feature>
<comment type="caution">
    <text evidence="5">The sequence shown here is derived from an EMBL/GenBank/DDBJ whole genome shotgun (WGS) entry which is preliminary data.</text>
</comment>
<accession>A0AAN8Q1N3</accession>
<feature type="coiled-coil region" evidence="1">
    <location>
        <begin position="520"/>
        <end position="547"/>
    </location>
</feature>
<feature type="region of interest" description="Disordered" evidence="2">
    <location>
        <begin position="279"/>
        <end position="334"/>
    </location>
</feature>